<comment type="caution">
    <text evidence="2">The sequence shown here is derived from an EMBL/GenBank/DDBJ whole genome shotgun (WGS) entry which is preliminary data.</text>
</comment>
<evidence type="ECO:0000256" key="1">
    <source>
        <dbReference type="SAM" id="Phobius"/>
    </source>
</evidence>
<accession>A0A2T7NMT7</accession>
<name>A0A2T7NMT7_POMCA</name>
<dbReference type="AlphaFoldDB" id="A0A2T7NMT7"/>
<evidence type="ECO:0000313" key="3">
    <source>
        <dbReference type="Proteomes" id="UP000245119"/>
    </source>
</evidence>
<organism evidence="2 3">
    <name type="scientific">Pomacea canaliculata</name>
    <name type="common">Golden apple snail</name>
    <dbReference type="NCBI Taxonomy" id="400727"/>
    <lineage>
        <taxon>Eukaryota</taxon>
        <taxon>Metazoa</taxon>
        <taxon>Spiralia</taxon>
        <taxon>Lophotrochozoa</taxon>
        <taxon>Mollusca</taxon>
        <taxon>Gastropoda</taxon>
        <taxon>Caenogastropoda</taxon>
        <taxon>Architaenioglossa</taxon>
        <taxon>Ampullarioidea</taxon>
        <taxon>Ampullariidae</taxon>
        <taxon>Pomacea</taxon>
    </lineage>
</organism>
<reference evidence="2 3" key="1">
    <citation type="submission" date="2018-04" db="EMBL/GenBank/DDBJ databases">
        <title>The genome of golden apple snail Pomacea canaliculata provides insight into stress tolerance and invasive adaptation.</title>
        <authorList>
            <person name="Liu C."/>
            <person name="Liu B."/>
            <person name="Ren Y."/>
            <person name="Zhang Y."/>
            <person name="Wang H."/>
            <person name="Li S."/>
            <person name="Jiang F."/>
            <person name="Yin L."/>
            <person name="Zhang G."/>
            <person name="Qian W."/>
            <person name="Fan W."/>
        </authorList>
    </citation>
    <scope>NUCLEOTIDE SEQUENCE [LARGE SCALE GENOMIC DNA]</scope>
    <source>
        <strain evidence="2">SZHN2017</strain>
        <tissue evidence="2">Muscle</tissue>
    </source>
</reference>
<protein>
    <submittedName>
        <fullName evidence="2">Uncharacterized protein</fullName>
    </submittedName>
</protein>
<dbReference type="Proteomes" id="UP000245119">
    <property type="component" value="Linkage Group LG11"/>
</dbReference>
<evidence type="ECO:0000313" key="2">
    <source>
        <dbReference type="EMBL" id="PVD22473.1"/>
    </source>
</evidence>
<keyword evidence="1" id="KW-0472">Membrane</keyword>
<feature type="transmembrane region" description="Helical" evidence="1">
    <location>
        <begin position="16"/>
        <end position="34"/>
    </location>
</feature>
<keyword evidence="1" id="KW-1133">Transmembrane helix</keyword>
<proteinExistence type="predicted"/>
<sequence length="92" mass="10364">MSMVEIFLAGMRSGTFIFFSSLYCWMVGGVELFFHPKLSSGRKLKLRWGPSLNLSVNLTDRRKVTLKPQGTMTANRCVAVVAVEPHGFARRK</sequence>
<dbReference type="EMBL" id="PZQS01000011">
    <property type="protein sequence ID" value="PVD22473.1"/>
    <property type="molecule type" value="Genomic_DNA"/>
</dbReference>
<keyword evidence="3" id="KW-1185">Reference proteome</keyword>
<gene>
    <name evidence="2" type="ORF">C0Q70_18287</name>
</gene>
<keyword evidence="1" id="KW-0812">Transmembrane</keyword>